<evidence type="ECO:0000256" key="17">
    <source>
        <dbReference type="RuleBase" id="RU003297"/>
    </source>
</evidence>
<evidence type="ECO:0000256" key="11">
    <source>
        <dbReference type="ARBA" id="ARBA00022989"/>
    </source>
</evidence>
<evidence type="ECO:0000256" key="6">
    <source>
        <dbReference type="ARBA" id="ARBA00022448"/>
    </source>
</evidence>
<feature type="transmembrane region" description="Helical" evidence="17">
    <location>
        <begin position="137"/>
        <end position="158"/>
    </location>
</feature>
<dbReference type="InterPro" id="IPR001750">
    <property type="entry name" value="ND/Mrp_TM"/>
</dbReference>
<feature type="transmembrane region" description="Helical" evidence="17">
    <location>
        <begin position="7"/>
        <end position="34"/>
    </location>
</feature>
<comment type="function">
    <text evidence="17">Core subunit of the mitochondrial membrane respiratory chain NADH dehydrogenase (Complex I) which catalyzes electron transfer from NADH through the respiratory chain, using ubiquinone as an electron acceptor. Essential for the catalytic activity and assembly of complex I.</text>
</comment>
<evidence type="ECO:0000256" key="1">
    <source>
        <dbReference type="ARBA" id="ARBA00003257"/>
    </source>
</evidence>
<feature type="domain" description="NADH:ubiquinone oxidoreductase chain 4 N-terminal" evidence="19">
    <location>
        <begin position="1"/>
        <end position="101"/>
    </location>
</feature>
<evidence type="ECO:0000256" key="9">
    <source>
        <dbReference type="ARBA" id="ARBA00022967"/>
    </source>
</evidence>
<evidence type="ECO:0000256" key="12">
    <source>
        <dbReference type="ARBA" id="ARBA00023027"/>
    </source>
</evidence>
<feature type="transmembrane region" description="Helical" evidence="17">
    <location>
        <begin position="111"/>
        <end position="130"/>
    </location>
</feature>
<evidence type="ECO:0000256" key="4">
    <source>
        <dbReference type="ARBA" id="ARBA00012944"/>
    </source>
</evidence>
<keyword evidence="15 17" id="KW-0472">Membrane</keyword>
<feature type="transmembrane region" description="Helical" evidence="17">
    <location>
        <begin position="338"/>
        <end position="356"/>
    </location>
</feature>
<evidence type="ECO:0000256" key="8">
    <source>
        <dbReference type="ARBA" id="ARBA00022692"/>
    </source>
</evidence>
<dbReference type="PRINTS" id="PR01437">
    <property type="entry name" value="NUOXDRDTASE4"/>
</dbReference>
<evidence type="ECO:0000256" key="2">
    <source>
        <dbReference type="ARBA" id="ARBA00004225"/>
    </source>
</evidence>
<sequence>MMSLILYLLFMIPLVYLNYWLIQVYLLILMILFLFKYSIYSFYTFISFDMGVDLISYLMIMLSIWISSLMILASQKIYELLDFYKFFNLINLILLFSLMMTFLSLNLFMFYIYFEISLIPTLILIMGWGFQPERIQAGVYLLFYTMFASLPLLGAILYLYSYNYSLSLINMFMMNSYVLYFIVLIVFLVKMPMYFFHLWLPKAHVEAPISGSMVLAGVLLKLGGYGIIRVMYMFMNLIKLNLIIILISMLSSIMISYICLCQSDMKSLIAYSSISHMGLVLGGLMTMNLWGLWGSMILMIGHGLCSSGLFCLANFSYERIKSRSFYMNKGMINLMPSMTMWWFLFSICNMASPPSLNLLGEIMLLNSLISYLNMNMVFIMFISFFSACYSLYLYSYTQHGKIFSGVYVIFNNNIREYLIMFLHFIPLNLLFLMINMFI</sequence>
<dbReference type="EMBL" id="MH789718">
    <property type="protein sequence ID" value="AYW52137.1"/>
    <property type="molecule type" value="Genomic_DNA"/>
</dbReference>
<reference evidence="20" key="2">
    <citation type="submission" date="2018-08" db="EMBL/GenBank/DDBJ databases">
        <authorList>
            <person name="Prakash G."/>
            <person name="Vogler A.P."/>
        </authorList>
    </citation>
    <scope>NUCLEOTIDE SEQUENCE</scope>
</reference>
<dbReference type="EC" id="7.1.1.2" evidence="4 17"/>
<keyword evidence="11 17" id="KW-1133">Transmembrane helix</keyword>
<feature type="transmembrane region" description="Helical" evidence="17">
    <location>
        <begin position="376"/>
        <end position="396"/>
    </location>
</feature>
<keyword evidence="7 17" id="KW-0679">Respiratory chain</keyword>
<dbReference type="Pfam" id="PF00361">
    <property type="entry name" value="Proton_antipo_M"/>
    <property type="match status" value="1"/>
</dbReference>
<evidence type="ECO:0000256" key="13">
    <source>
        <dbReference type="ARBA" id="ARBA00023075"/>
    </source>
</evidence>
<dbReference type="PANTHER" id="PTHR43507:SF20">
    <property type="entry name" value="NADH-UBIQUINONE OXIDOREDUCTASE CHAIN 4"/>
    <property type="match status" value="1"/>
</dbReference>
<evidence type="ECO:0000259" key="18">
    <source>
        <dbReference type="Pfam" id="PF00361"/>
    </source>
</evidence>
<feature type="transmembrane region" description="Helical" evidence="17">
    <location>
        <begin position="296"/>
        <end position="317"/>
    </location>
</feature>
<dbReference type="GO" id="GO:0008137">
    <property type="term" value="F:NADH dehydrogenase (ubiquinone) activity"/>
    <property type="evidence" value="ECO:0007669"/>
    <property type="project" value="UniProtKB-UniRule"/>
</dbReference>
<accession>A0A3G5FNE4</accession>
<keyword evidence="8 17" id="KW-0812">Transmembrane</keyword>
<comment type="similarity">
    <text evidence="3 17">Belongs to the complex I subunit 4 family.</text>
</comment>
<dbReference type="GO" id="GO:0003954">
    <property type="term" value="F:NADH dehydrogenase activity"/>
    <property type="evidence" value="ECO:0007669"/>
    <property type="project" value="TreeGrafter"/>
</dbReference>
<keyword evidence="10 17" id="KW-0249">Electron transport</keyword>
<protein>
    <recommendedName>
        <fullName evidence="5 17">NADH-ubiquinone oxidoreductase chain 4</fullName>
        <ecNumber evidence="4 17">7.1.1.2</ecNumber>
    </recommendedName>
</protein>
<keyword evidence="12 17" id="KW-0520">NAD</keyword>
<feature type="transmembrane region" description="Helical" evidence="17">
    <location>
        <begin position="268"/>
        <end position="290"/>
    </location>
</feature>
<evidence type="ECO:0000256" key="10">
    <source>
        <dbReference type="ARBA" id="ARBA00022982"/>
    </source>
</evidence>
<feature type="transmembrane region" description="Helical" evidence="17">
    <location>
        <begin position="417"/>
        <end position="437"/>
    </location>
</feature>
<feature type="transmembrane region" description="Helical" evidence="17">
    <location>
        <begin position="178"/>
        <end position="200"/>
    </location>
</feature>
<organism evidence="20">
    <name type="scientific">Discolomatidae sp. 1 ACP-2013</name>
    <dbReference type="NCBI Taxonomy" id="1434484"/>
    <lineage>
        <taxon>Eukaryota</taxon>
        <taxon>Metazoa</taxon>
        <taxon>Ecdysozoa</taxon>
        <taxon>Arthropoda</taxon>
        <taxon>Hexapoda</taxon>
        <taxon>Insecta</taxon>
        <taxon>Pterygota</taxon>
        <taxon>Neoptera</taxon>
        <taxon>Endopterygota</taxon>
        <taxon>Coleoptera</taxon>
        <taxon>Polyphaga</taxon>
        <taxon>Cucujiformia</taxon>
        <taxon>Coccinelloidea</taxon>
        <taxon>Discolomatidae</taxon>
    </lineage>
</organism>
<comment type="subcellular location">
    <subcellularLocation>
        <location evidence="2 17">Mitochondrion membrane</location>
        <topology evidence="2 17">Multi-pass membrane protein</topology>
    </subcellularLocation>
</comment>
<dbReference type="GO" id="GO:0031966">
    <property type="term" value="C:mitochondrial membrane"/>
    <property type="evidence" value="ECO:0007669"/>
    <property type="project" value="UniProtKB-SubCell"/>
</dbReference>
<reference evidence="20" key="1">
    <citation type="journal article" date="2015" name="Mol. Biol. Evol.">
        <title>Soup to Tree: The Phylogeny of Beetles Inferred by Mitochondrial Metagenomics of a Bornean Rainforest Sample.</title>
        <authorList>
            <person name="Crampton-Platt A."/>
            <person name="Timmermans M.J."/>
            <person name="Gimmel M.L."/>
            <person name="Kutty S.N."/>
            <person name="Cockerill T.D."/>
            <person name="Vun Khen C."/>
            <person name="Vogler A.P."/>
        </authorList>
    </citation>
    <scope>NUCLEOTIDE SEQUENCE</scope>
</reference>
<evidence type="ECO:0000256" key="16">
    <source>
        <dbReference type="ARBA" id="ARBA00049551"/>
    </source>
</evidence>
<keyword evidence="14 17" id="KW-0496">Mitochondrion</keyword>
<feature type="transmembrane region" description="Helical" evidence="17">
    <location>
        <begin position="86"/>
        <end position="105"/>
    </location>
</feature>
<proteinExistence type="inferred from homology"/>
<keyword evidence="9" id="KW-1278">Translocase</keyword>
<dbReference type="GO" id="GO:0042773">
    <property type="term" value="P:ATP synthesis coupled electron transport"/>
    <property type="evidence" value="ECO:0007669"/>
    <property type="project" value="InterPro"/>
</dbReference>
<dbReference type="Pfam" id="PF01059">
    <property type="entry name" value="Oxidored_q5_N"/>
    <property type="match status" value="1"/>
</dbReference>
<comment type="function">
    <text evidence="1">Core subunit of the mitochondrial membrane respiratory chain NADH dehydrogenase (Complex I) that is believed to belong to the minimal assembly required for catalysis. Complex I functions in the transfer of electrons from NADH to the respiratory chain. The immediate electron acceptor for the enzyme is believed to be ubiquinone.</text>
</comment>
<keyword evidence="6 17" id="KW-0813">Transport</keyword>
<feature type="transmembrane region" description="Helical" evidence="17">
    <location>
        <begin position="54"/>
        <end position="74"/>
    </location>
</feature>
<feature type="transmembrane region" description="Helical" evidence="17">
    <location>
        <begin position="240"/>
        <end position="261"/>
    </location>
</feature>
<evidence type="ECO:0000256" key="14">
    <source>
        <dbReference type="ARBA" id="ARBA00023128"/>
    </source>
</evidence>
<evidence type="ECO:0000256" key="15">
    <source>
        <dbReference type="ARBA" id="ARBA00023136"/>
    </source>
</evidence>
<feature type="transmembrane region" description="Helical" evidence="17">
    <location>
        <begin position="212"/>
        <end position="234"/>
    </location>
</feature>
<evidence type="ECO:0000313" key="20">
    <source>
        <dbReference type="EMBL" id="AYW52137.1"/>
    </source>
</evidence>
<evidence type="ECO:0000256" key="5">
    <source>
        <dbReference type="ARBA" id="ARBA00021006"/>
    </source>
</evidence>
<evidence type="ECO:0000256" key="3">
    <source>
        <dbReference type="ARBA" id="ARBA00009025"/>
    </source>
</evidence>
<dbReference type="GO" id="GO:0048039">
    <property type="term" value="F:ubiquinone binding"/>
    <property type="evidence" value="ECO:0007669"/>
    <property type="project" value="TreeGrafter"/>
</dbReference>
<feature type="domain" description="NADH:quinone oxidoreductase/Mrp antiporter transmembrane" evidence="18">
    <location>
        <begin position="104"/>
        <end position="385"/>
    </location>
</feature>
<comment type="catalytic activity">
    <reaction evidence="16 17">
        <text>a ubiquinone + NADH + 5 H(+)(in) = a ubiquinol + NAD(+) + 4 H(+)(out)</text>
        <dbReference type="Rhea" id="RHEA:29091"/>
        <dbReference type="Rhea" id="RHEA-COMP:9565"/>
        <dbReference type="Rhea" id="RHEA-COMP:9566"/>
        <dbReference type="ChEBI" id="CHEBI:15378"/>
        <dbReference type="ChEBI" id="CHEBI:16389"/>
        <dbReference type="ChEBI" id="CHEBI:17976"/>
        <dbReference type="ChEBI" id="CHEBI:57540"/>
        <dbReference type="ChEBI" id="CHEBI:57945"/>
        <dbReference type="EC" id="7.1.1.2"/>
    </reaction>
</comment>
<evidence type="ECO:0000256" key="7">
    <source>
        <dbReference type="ARBA" id="ARBA00022660"/>
    </source>
</evidence>
<name>A0A3G5FNE4_9CUCU</name>
<geneLocation type="mitochondrion" evidence="20"/>
<dbReference type="InterPro" id="IPR000260">
    <property type="entry name" value="NADH4_N"/>
</dbReference>
<gene>
    <name evidence="20" type="primary">nad4</name>
</gene>
<dbReference type="GO" id="GO:0015990">
    <property type="term" value="P:electron transport coupled proton transport"/>
    <property type="evidence" value="ECO:0007669"/>
    <property type="project" value="TreeGrafter"/>
</dbReference>
<keyword evidence="13 17" id="KW-0830">Ubiquinone</keyword>
<evidence type="ECO:0000259" key="19">
    <source>
        <dbReference type="Pfam" id="PF01059"/>
    </source>
</evidence>
<dbReference type="InterPro" id="IPR003918">
    <property type="entry name" value="NADH_UbQ_OxRdtase"/>
</dbReference>
<dbReference type="PANTHER" id="PTHR43507">
    <property type="entry name" value="NADH-UBIQUINONE OXIDOREDUCTASE CHAIN 4"/>
    <property type="match status" value="1"/>
</dbReference>
<dbReference type="AlphaFoldDB" id="A0A3G5FNE4"/>